<dbReference type="GO" id="GO:0015927">
    <property type="term" value="F:trehalase activity"/>
    <property type="evidence" value="ECO:0007669"/>
    <property type="project" value="TreeGrafter"/>
</dbReference>
<feature type="compositionally biased region" description="Low complexity" evidence="1">
    <location>
        <begin position="612"/>
        <end position="625"/>
    </location>
</feature>
<dbReference type="GO" id="GO:0005993">
    <property type="term" value="P:trehalose catabolic process"/>
    <property type="evidence" value="ECO:0007669"/>
    <property type="project" value="TreeGrafter"/>
</dbReference>
<feature type="domain" description="GH15-like" evidence="2">
    <location>
        <begin position="227"/>
        <end position="594"/>
    </location>
</feature>
<protein>
    <submittedName>
        <fullName evidence="4">Glycoside hydrolase family 15 protein</fullName>
    </submittedName>
</protein>
<dbReference type="InterPro" id="IPR045582">
    <property type="entry name" value="Trehalase-like_N"/>
</dbReference>
<dbReference type="OrthoDB" id="3902805at2"/>
<dbReference type="PANTHER" id="PTHR31616:SF10">
    <property type="entry name" value="TREHALASE"/>
    <property type="match status" value="1"/>
</dbReference>
<accession>A0A4V2NWC3</accession>
<dbReference type="Gene3D" id="1.50.10.10">
    <property type="match status" value="1"/>
</dbReference>
<dbReference type="AlphaFoldDB" id="A0A4V2NWC3"/>
<evidence type="ECO:0000259" key="2">
    <source>
        <dbReference type="Pfam" id="PF00723"/>
    </source>
</evidence>
<gene>
    <name evidence="4" type="ORF">E0L93_08930</name>
</gene>
<evidence type="ECO:0000313" key="4">
    <source>
        <dbReference type="EMBL" id="TCJ16832.1"/>
    </source>
</evidence>
<dbReference type="InterPro" id="IPR008928">
    <property type="entry name" value="6-hairpin_glycosidase_sf"/>
</dbReference>
<comment type="caution">
    <text evidence="4">The sequence shown here is derived from an EMBL/GenBank/DDBJ whole genome shotgun (WGS) entry which is preliminary data.</text>
</comment>
<dbReference type="EMBL" id="SKBU01000015">
    <property type="protein sequence ID" value="TCJ16832.1"/>
    <property type="molecule type" value="Genomic_DNA"/>
</dbReference>
<reference evidence="4 5" key="1">
    <citation type="submission" date="2019-03" db="EMBL/GenBank/DDBJ databases">
        <title>Whole genome sequence of a novel Rubrobacter taiwanensis strain, isolated from Yellowstone National Park.</title>
        <authorList>
            <person name="Freed S."/>
            <person name="Ramaley R.F."/>
            <person name="Kyndt J.A."/>
        </authorList>
    </citation>
    <scope>NUCLEOTIDE SEQUENCE [LARGE SCALE GENOMIC DNA]</scope>
    <source>
        <strain evidence="4 5">Yellowstone</strain>
    </source>
</reference>
<dbReference type="RefSeq" id="WP_132691059.1">
    <property type="nucleotide sequence ID" value="NZ_SKBU01000015.1"/>
</dbReference>
<dbReference type="Pfam" id="PF00723">
    <property type="entry name" value="Glyco_hydro_15"/>
    <property type="match status" value="1"/>
</dbReference>
<dbReference type="PANTHER" id="PTHR31616">
    <property type="entry name" value="TREHALASE"/>
    <property type="match status" value="1"/>
</dbReference>
<dbReference type="InterPro" id="IPR012341">
    <property type="entry name" value="6hp_glycosidase-like_sf"/>
</dbReference>
<keyword evidence="4" id="KW-0378">Hydrolase</keyword>
<feature type="domain" description="Trehalase-like N-terminal" evidence="3">
    <location>
        <begin position="11"/>
        <end position="151"/>
    </location>
</feature>
<dbReference type="Proteomes" id="UP000295244">
    <property type="component" value="Unassembled WGS sequence"/>
</dbReference>
<evidence type="ECO:0000259" key="3">
    <source>
        <dbReference type="Pfam" id="PF19291"/>
    </source>
</evidence>
<dbReference type="Pfam" id="PF19291">
    <property type="entry name" value="TREH_N"/>
    <property type="match status" value="1"/>
</dbReference>
<dbReference type="InterPro" id="IPR011613">
    <property type="entry name" value="GH15-like"/>
</dbReference>
<sequence>MSAGEPRRRYPPISSYGFLSDTHTAALVGPDAAVEWFCVPRFDAPSIFARMLDRERGGAFELSVEGADRPAQRYLGDTLVLESRFEGRTGAAVAFDFLAVRRVAGDELAAGHILVRLVRCESGSVRVRAGIDARPGYGAEEIEWQRRDRNLWRAADPELWVSSDAPLELEGSRLSAEAELREGEAAAFALGYAGEPPRSVDADAAGSLLEQTCRAWQEWAGHCRYDGVAREAVVRSALVLRGLAFDETGALVAAPTTSLPEELGGERNWDYRFTWHRDASLLVLALFRLGYEEEGRRYMDFLLSQCTVRRDRLAPMAGIGGEPESEERTLDHLEGYASSRPVRTGNEAYEQVQLDTYGHVLDAAFVYRELTGDLAPEHWPVLQRLVDLVCERWREPDHGVWEIRVEKRQHTYSKMMAWVCLDRGIRLAEMLEDTEAPLERWRRAREEVYRDVLERGYDKERGAFTQVYGERPLDAAVLHAPLMGFLPGDDPRMISTIDRLIEELGAGEALLYRYDTTRVDDGVPGHEGAFLMCSFDLVSALVLAGRVEEARRRFEWLLEHASPLGLFSEELSPDGEALGNYPQAFTHLALIEAAMNLDAAGNREALHAWAAERSAESGASSTSQRSGRRAPR</sequence>
<evidence type="ECO:0000256" key="1">
    <source>
        <dbReference type="SAM" id="MobiDB-lite"/>
    </source>
</evidence>
<feature type="region of interest" description="Disordered" evidence="1">
    <location>
        <begin position="612"/>
        <end position="632"/>
    </location>
</feature>
<proteinExistence type="predicted"/>
<name>A0A4V2NWC3_9ACTN</name>
<dbReference type="SUPFAM" id="SSF48208">
    <property type="entry name" value="Six-hairpin glycosidases"/>
    <property type="match status" value="1"/>
</dbReference>
<evidence type="ECO:0000313" key="5">
    <source>
        <dbReference type="Proteomes" id="UP000295244"/>
    </source>
</evidence>
<keyword evidence="5" id="KW-1185">Reference proteome</keyword>
<organism evidence="4 5">
    <name type="scientific">Rubrobacter taiwanensis</name>
    <dbReference type="NCBI Taxonomy" id="185139"/>
    <lineage>
        <taxon>Bacteria</taxon>
        <taxon>Bacillati</taxon>
        <taxon>Actinomycetota</taxon>
        <taxon>Rubrobacteria</taxon>
        <taxon>Rubrobacterales</taxon>
        <taxon>Rubrobacteraceae</taxon>
        <taxon>Rubrobacter</taxon>
    </lineage>
</organism>